<evidence type="ECO:0000256" key="4">
    <source>
        <dbReference type="ARBA" id="ARBA00022692"/>
    </source>
</evidence>
<dbReference type="SMART" id="SM01117">
    <property type="entry name" value="Cyt-b5"/>
    <property type="match status" value="1"/>
</dbReference>
<evidence type="ECO:0000256" key="7">
    <source>
        <dbReference type="ARBA" id="ARBA00022982"/>
    </source>
</evidence>
<comment type="subcellular location">
    <subcellularLocation>
        <location evidence="1">Endoplasmic reticulum membrane</location>
        <topology evidence="1">Single-pass membrane protein</topology>
        <orientation evidence="1">Cytoplasmic side</orientation>
    </subcellularLocation>
</comment>
<dbReference type="InterPro" id="IPR001199">
    <property type="entry name" value="Cyt_B5-like_heme/steroid-bd"/>
</dbReference>
<proteinExistence type="inferred from homology"/>
<keyword evidence="10 12" id="KW-0472">Membrane</keyword>
<evidence type="ECO:0000313" key="14">
    <source>
        <dbReference type="EMBL" id="KAK9904733.1"/>
    </source>
</evidence>
<name>A0ABR2YG50_9CHLO</name>
<dbReference type="PROSITE" id="PS50255">
    <property type="entry name" value="CYTOCHROME_B5_2"/>
    <property type="match status" value="1"/>
</dbReference>
<reference evidence="14 15" key="1">
    <citation type="journal article" date="2024" name="Nat. Commun.">
        <title>Phylogenomics reveals the evolutionary origins of lichenization in chlorophyte algae.</title>
        <authorList>
            <person name="Puginier C."/>
            <person name="Libourel C."/>
            <person name="Otte J."/>
            <person name="Skaloud P."/>
            <person name="Haon M."/>
            <person name="Grisel S."/>
            <person name="Petersen M."/>
            <person name="Berrin J.G."/>
            <person name="Delaux P.M."/>
            <person name="Dal Grande F."/>
            <person name="Keller J."/>
        </authorList>
    </citation>
    <scope>NUCLEOTIDE SEQUENCE [LARGE SCALE GENOMIC DNA]</scope>
    <source>
        <strain evidence="14 15">SAG 216-7</strain>
    </source>
</reference>
<comment type="similarity">
    <text evidence="11 12">Belongs to the cytochrome b5 family.</text>
</comment>
<evidence type="ECO:0000256" key="8">
    <source>
        <dbReference type="ARBA" id="ARBA00022989"/>
    </source>
</evidence>
<feature type="domain" description="Cytochrome b5 heme-binding" evidence="13">
    <location>
        <begin position="10"/>
        <end position="86"/>
    </location>
</feature>
<gene>
    <name evidence="14" type="ORF">WJX75_001545</name>
</gene>
<keyword evidence="9 12" id="KW-0408">Iron</keyword>
<keyword evidence="2" id="KW-0813">Transport</keyword>
<dbReference type="PANTHER" id="PTHR19359:SF129">
    <property type="entry name" value="CYTOCHROME B5 ISOFORM B"/>
    <property type="match status" value="1"/>
</dbReference>
<dbReference type="Gene3D" id="3.10.120.10">
    <property type="entry name" value="Cytochrome b5-like heme/steroid binding domain"/>
    <property type="match status" value="1"/>
</dbReference>
<dbReference type="Proteomes" id="UP001491310">
    <property type="component" value="Unassembled WGS sequence"/>
</dbReference>
<organism evidence="14 15">
    <name type="scientific">Coccomyxa subellipsoidea</name>
    <dbReference type="NCBI Taxonomy" id="248742"/>
    <lineage>
        <taxon>Eukaryota</taxon>
        <taxon>Viridiplantae</taxon>
        <taxon>Chlorophyta</taxon>
        <taxon>core chlorophytes</taxon>
        <taxon>Trebouxiophyceae</taxon>
        <taxon>Trebouxiophyceae incertae sedis</taxon>
        <taxon>Coccomyxaceae</taxon>
        <taxon>Coccomyxa</taxon>
    </lineage>
</organism>
<evidence type="ECO:0000256" key="1">
    <source>
        <dbReference type="ARBA" id="ARBA00004131"/>
    </source>
</evidence>
<keyword evidence="5 12" id="KW-0479">Metal-binding</keyword>
<dbReference type="InterPro" id="IPR050668">
    <property type="entry name" value="Cytochrome_b5"/>
</dbReference>
<dbReference type="InterPro" id="IPR036400">
    <property type="entry name" value="Cyt_B5-like_heme/steroid_sf"/>
</dbReference>
<dbReference type="EMBL" id="JALJOT010000012">
    <property type="protein sequence ID" value="KAK9904733.1"/>
    <property type="molecule type" value="Genomic_DNA"/>
</dbReference>
<keyword evidence="6" id="KW-0256">Endoplasmic reticulum</keyword>
<keyword evidence="4 12" id="KW-0812">Transmembrane</keyword>
<keyword evidence="7" id="KW-0249">Electron transport</keyword>
<dbReference type="PROSITE" id="PS00191">
    <property type="entry name" value="CYTOCHROME_B5_1"/>
    <property type="match status" value="1"/>
</dbReference>
<evidence type="ECO:0000313" key="15">
    <source>
        <dbReference type="Proteomes" id="UP001491310"/>
    </source>
</evidence>
<evidence type="ECO:0000256" key="6">
    <source>
        <dbReference type="ARBA" id="ARBA00022824"/>
    </source>
</evidence>
<keyword evidence="8 12" id="KW-1133">Transmembrane helix</keyword>
<evidence type="ECO:0000256" key="12">
    <source>
        <dbReference type="RuleBase" id="RU362121"/>
    </source>
</evidence>
<comment type="caution">
    <text evidence="14">The sequence shown here is derived from an EMBL/GenBank/DDBJ whole genome shotgun (WGS) entry which is preliminary data.</text>
</comment>
<evidence type="ECO:0000256" key="11">
    <source>
        <dbReference type="ARBA" id="ARBA00038168"/>
    </source>
</evidence>
<keyword evidence="15" id="KW-1185">Reference proteome</keyword>
<dbReference type="PRINTS" id="PR00363">
    <property type="entry name" value="CYTOCHROMEB5"/>
</dbReference>
<evidence type="ECO:0000259" key="13">
    <source>
        <dbReference type="PROSITE" id="PS50255"/>
    </source>
</evidence>
<evidence type="ECO:0000256" key="9">
    <source>
        <dbReference type="ARBA" id="ARBA00023004"/>
    </source>
</evidence>
<keyword evidence="3 12" id="KW-0349">Heme</keyword>
<accession>A0ABR2YG50</accession>
<dbReference type="InterPro" id="IPR018506">
    <property type="entry name" value="Cyt_B5_heme-BS"/>
</dbReference>
<evidence type="ECO:0000256" key="2">
    <source>
        <dbReference type="ARBA" id="ARBA00022448"/>
    </source>
</evidence>
<protein>
    <recommendedName>
        <fullName evidence="13">Cytochrome b5 heme-binding domain-containing protein</fullName>
    </recommendedName>
</protein>
<dbReference type="Pfam" id="PF00173">
    <property type="entry name" value="Cyt-b5"/>
    <property type="match status" value="1"/>
</dbReference>
<feature type="transmembrane region" description="Helical" evidence="12">
    <location>
        <begin position="114"/>
        <end position="133"/>
    </location>
</feature>
<evidence type="ECO:0000256" key="10">
    <source>
        <dbReference type="ARBA" id="ARBA00023136"/>
    </source>
</evidence>
<evidence type="ECO:0000256" key="3">
    <source>
        <dbReference type="ARBA" id="ARBA00022617"/>
    </source>
</evidence>
<dbReference type="SUPFAM" id="SSF55856">
    <property type="entry name" value="Cytochrome b5-like heme/steroid binding domain"/>
    <property type="match status" value="1"/>
</dbReference>
<evidence type="ECO:0000256" key="5">
    <source>
        <dbReference type="ARBA" id="ARBA00022723"/>
    </source>
</evidence>
<sequence>MAEVEPVKPTKMYAVKDLKQHTTEDDCWIAISGKVYDVTHFLDEHPGGFDIIVTNTGKDATEDFEEIGHSNAAKEMLAKYAIGDFDGGDVKKTNRASISAVKAKQANLQSSNPVLKLLQVLLPLLVILAAIFVPKYLL</sequence>
<dbReference type="PANTHER" id="PTHR19359">
    <property type="entry name" value="CYTOCHROME B5"/>
    <property type="match status" value="1"/>
</dbReference>